<dbReference type="EnsemblPlants" id="EMT10421">
    <property type="protein sequence ID" value="EMT10421"/>
    <property type="gene ID" value="F775_24642"/>
</dbReference>
<dbReference type="PANTHER" id="PTHR47165:SF4">
    <property type="entry name" value="OS03G0429900 PROTEIN"/>
    <property type="match status" value="1"/>
</dbReference>
<name>M8B8U6_AEGTA</name>
<dbReference type="Gene3D" id="2.40.50.140">
    <property type="entry name" value="Nucleic acid-binding proteins"/>
    <property type="match status" value="2"/>
</dbReference>
<dbReference type="PANTHER" id="PTHR47165">
    <property type="entry name" value="OS03G0429900 PROTEIN"/>
    <property type="match status" value="1"/>
</dbReference>
<dbReference type="Pfam" id="PF02721">
    <property type="entry name" value="DUF223"/>
    <property type="match status" value="1"/>
</dbReference>
<accession>M8B8U6</accession>
<dbReference type="SUPFAM" id="SSF50249">
    <property type="entry name" value="Nucleic acid-binding proteins"/>
    <property type="match status" value="2"/>
</dbReference>
<feature type="domain" description="Replication protein A 70 kDa DNA-binding subunit B/D first OB fold" evidence="1">
    <location>
        <begin position="18"/>
        <end position="119"/>
    </location>
</feature>
<evidence type="ECO:0000259" key="1">
    <source>
        <dbReference type="Pfam" id="PF02721"/>
    </source>
</evidence>
<dbReference type="ExpressionAtlas" id="M8B8U6">
    <property type="expression patterns" value="baseline"/>
</dbReference>
<dbReference type="InterPro" id="IPR003871">
    <property type="entry name" value="RFA1B/D_OB_1st"/>
</dbReference>
<protein>
    <recommendedName>
        <fullName evidence="1">Replication protein A 70 kDa DNA-binding subunit B/D first OB fold domain-containing protein</fullName>
    </recommendedName>
</protein>
<dbReference type="CDD" id="cd04480">
    <property type="entry name" value="RPA1_DBD_A_like"/>
    <property type="match status" value="1"/>
</dbReference>
<evidence type="ECO:0000313" key="2">
    <source>
        <dbReference type="EnsemblPlants" id="EMT10421"/>
    </source>
</evidence>
<dbReference type="AlphaFoldDB" id="M8B8U6"/>
<organism evidence="2">
    <name type="scientific">Aegilops tauschii</name>
    <name type="common">Tausch's goatgrass</name>
    <name type="synonym">Aegilops squarrosa</name>
    <dbReference type="NCBI Taxonomy" id="37682"/>
    <lineage>
        <taxon>Eukaryota</taxon>
        <taxon>Viridiplantae</taxon>
        <taxon>Streptophyta</taxon>
        <taxon>Embryophyta</taxon>
        <taxon>Tracheophyta</taxon>
        <taxon>Spermatophyta</taxon>
        <taxon>Magnoliopsida</taxon>
        <taxon>Liliopsida</taxon>
        <taxon>Poales</taxon>
        <taxon>Poaceae</taxon>
        <taxon>BOP clade</taxon>
        <taxon>Pooideae</taxon>
        <taxon>Triticodae</taxon>
        <taxon>Triticeae</taxon>
        <taxon>Triticinae</taxon>
        <taxon>Aegilops</taxon>
    </lineage>
</organism>
<sequence>MGNRSGQLLLFTLKTMAHDMLHEISNQKDSWKVKVRIIRLWDAINLSNNELISLDMIILDEEGTMIHGKVMKHMVNKFRPLIQEGLVYMIANFKVMCAMNFRPVESEKFLNFLHTTKIQEIKGISLGIYRDQKINIRLWGNKVSQIDEDSLGRVVIVTSTTVRKLKEYSLSSTGATRVYIDLDIPETNELQTRYCLQDDMVEEIEPEAHLQGTIQELMLYNRRTLKEITELIYESEKQEPGP</sequence>
<proteinExistence type="predicted"/>
<dbReference type="InterPro" id="IPR012340">
    <property type="entry name" value="NA-bd_OB-fold"/>
</dbReference>
<reference evidence="2" key="1">
    <citation type="submission" date="2015-06" db="UniProtKB">
        <authorList>
            <consortium name="EnsemblPlants"/>
        </authorList>
    </citation>
    <scope>IDENTIFICATION</scope>
</reference>